<keyword evidence="5" id="KW-1185">Reference proteome</keyword>
<dbReference type="GO" id="GO:0016887">
    <property type="term" value="F:ATP hydrolysis activity"/>
    <property type="evidence" value="ECO:0007669"/>
    <property type="project" value="InterPro"/>
</dbReference>
<reference evidence="4 5" key="1">
    <citation type="journal article" date="2014" name="Genome Announc.">
        <title>Draft genome sequence of the pathogenic fungus Scedosporium apiospermum.</title>
        <authorList>
            <person name="Vandeputte P."/>
            <person name="Ghamrawi S."/>
            <person name="Rechenmann M."/>
            <person name="Iltis A."/>
            <person name="Giraud S."/>
            <person name="Fleury M."/>
            <person name="Thornton C."/>
            <person name="Delhaes L."/>
            <person name="Meyer W."/>
            <person name="Papon N."/>
            <person name="Bouchara J.P."/>
        </authorList>
    </citation>
    <scope>NUCLEOTIDE SEQUENCE [LARGE SCALE GENOMIC DNA]</scope>
    <source>
        <strain evidence="4 5">IHEM 14462</strain>
    </source>
</reference>
<feature type="compositionally biased region" description="Low complexity" evidence="1">
    <location>
        <begin position="11"/>
        <end position="20"/>
    </location>
</feature>
<evidence type="ECO:0000256" key="1">
    <source>
        <dbReference type="SAM" id="MobiDB-lite"/>
    </source>
</evidence>
<dbReference type="PANTHER" id="PTHR46411:SF3">
    <property type="entry name" value="AAA+ ATPASE DOMAIN-CONTAINING PROTEIN"/>
    <property type="match status" value="1"/>
</dbReference>
<protein>
    <submittedName>
        <fullName evidence="4">Uncharacterized protein</fullName>
    </submittedName>
</protein>
<name>A0A084FV08_PSEDA</name>
<dbReference type="GO" id="GO:0005524">
    <property type="term" value="F:ATP binding"/>
    <property type="evidence" value="ECO:0007669"/>
    <property type="project" value="InterPro"/>
</dbReference>
<feature type="domain" description="ATPase AAA-type core" evidence="2">
    <location>
        <begin position="452"/>
        <end position="516"/>
    </location>
</feature>
<proteinExistence type="predicted"/>
<feature type="compositionally biased region" description="Acidic residues" evidence="1">
    <location>
        <begin position="1"/>
        <end position="10"/>
    </location>
</feature>
<dbReference type="InterPro" id="IPR003959">
    <property type="entry name" value="ATPase_AAA_core"/>
</dbReference>
<dbReference type="GeneID" id="27719432"/>
<dbReference type="EMBL" id="JOWA01000165">
    <property type="protein sequence ID" value="KEZ38920.1"/>
    <property type="molecule type" value="Genomic_DNA"/>
</dbReference>
<dbReference type="Gene3D" id="3.40.50.300">
    <property type="entry name" value="P-loop containing nucleotide triphosphate hydrolases"/>
    <property type="match status" value="1"/>
</dbReference>
<evidence type="ECO:0000259" key="3">
    <source>
        <dbReference type="Pfam" id="PF22942"/>
    </source>
</evidence>
<dbReference type="OrthoDB" id="10042665at2759"/>
<dbReference type="Pfam" id="PF22942">
    <property type="entry name" value="DUF7025"/>
    <property type="match status" value="1"/>
</dbReference>
<dbReference type="OMA" id="ICYTRIA"/>
<dbReference type="RefSeq" id="XP_016638719.1">
    <property type="nucleotide sequence ID" value="XM_016783873.1"/>
</dbReference>
<evidence type="ECO:0000259" key="2">
    <source>
        <dbReference type="Pfam" id="PF00004"/>
    </source>
</evidence>
<dbReference type="AlphaFoldDB" id="A0A084FV08"/>
<feature type="region of interest" description="Disordered" evidence="1">
    <location>
        <begin position="1"/>
        <end position="25"/>
    </location>
</feature>
<dbReference type="InterPro" id="IPR027417">
    <property type="entry name" value="P-loop_NTPase"/>
</dbReference>
<dbReference type="KEGG" id="sapo:SAPIO_CDS10254"/>
<dbReference type="InterPro" id="IPR054289">
    <property type="entry name" value="DUF7025"/>
</dbReference>
<dbReference type="PANTHER" id="PTHR46411">
    <property type="entry name" value="FAMILY ATPASE, PUTATIVE-RELATED"/>
    <property type="match status" value="1"/>
</dbReference>
<organism evidence="4 5">
    <name type="scientific">Pseudallescheria apiosperma</name>
    <name type="common">Scedosporium apiospermum</name>
    <dbReference type="NCBI Taxonomy" id="563466"/>
    <lineage>
        <taxon>Eukaryota</taxon>
        <taxon>Fungi</taxon>
        <taxon>Dikarya</taxon>
        <taxon>Ascomycota</taxon>
        <taxon>Pezizomycotina</taxon>
        <taxon>Sordariomycetes</taxon>
        <taxon>Hypocreomycetidae</taxon>
        <taxon>Microascales</taxon>
        <taxon>Microascaceae</taxon>
        <taxon>Scedosporium</taxon>
    </lineage>
</organism>
<accession>A0A084FV08</accession>
<evidence type="ECO:0000313" key="4">
    <source>
        <dbReference type="EMBL" id="KEZ38920.1"/>
    </source>
</evidence>
<dbReference type="Proteomes" id="UP000028545">
    <property type="component" value="Unassembled WGS sequence"/>
</dbReference>
<sequence>MSSTDDDISDSSDGSASNDSIVELQGNPNHVGTVCEIRKFESYWNKNGERVVLKAGTKLIRAKVKPASITTKAALLSTRVWDRTQTEFYTELEVQSPHMKAALKAVVPKYKDIDPKATNIVFRDTPKCVFHYRDELLGYRRRCSDQTASQHVQYLLNYVDELLLDEISIYNRYVKNCAHLGRPGIDYVNLWMVFVPGELLYGEFGQIFKFHELTGYACLKSRHPNCEWTISGYIIATNGVELGHKKTEFTIKRWDGIRALDDLPLYPLRFCERRDEIRSEVLRRSKMFQSLIDSSEPNHHQYNNLAVLFGYDREPTADWEIGGFPCWTSTINGRIIIDPKAFHDQRPSFAPCLSASQKKFNISEGDHKRMTEEELLICSKVIIGYSLSDKQWGIFEIDHIRDPEWNDIAFESLILDPVNKEMILSLVRNHSAASAHKAWDFVEGKGGGIVFLLHGDPGLGKTLTAEGVADYVRKPLLKLDSATLGVDSATVEKRLKEVLALATSWHAIVLLDEADIFLE</sequence>
<dbReference type="SUPFAM" id="SSF52540">
    <property type="entry name" value="P-loop containing nucleoside triphosphate hydrolases"/>
    <property type="match status" value="1"/>
</dbReference>
<dbReference type="VEuPathDB" id="FungiDB:SAPIO_CDS10254"/>
<comment type="caution">
    <text evidence="4">The sequence shown here is derived from an EMBL/GenBank/DDBJ whole genome shotgun (WGS) entry which is preliminary data.</text>
</comment>
<gene>
    <name evidence="4" type="ORF">SAPIO_CDS10254</name>
</gene>
<dbReference type="HOGENOM" id="CLU_004471_6_3_1"/>
<evidence type="ECO:0000313" key="5">
    <source>
        <dbReference type="Proteomes" id="UP000028545"/>
    </source>
</evidence>
<feature type="domain" description="DUF7025" evidence="3">
    <location>
        <begin position="183"/>
        <end position="271"/>
    </location>
</feature>
<dbReference type="Pfam" id="PF00004">
    <property type="entry name" value="AAA"/>
    <property type="match status" value="1"/>
</dbReference>